<accession>A0A1B8U269</accession>
<keyword evidence="3" id="KW-1185">Reference proteome</keyword>
<dbReference type="STRING" id="1774273.LPB03_02250"/>
<dbReference type="RefSeq" id="WP_065318083.1">
    <property type="nucleotide sequence ID" value="NZ_CAXBLX010000008.1"/>
</dbReference>
<protein>
    <submittedName>
        <fullName evidence="2">Uncharacterized protein</fullName>
    </submittedName>
</protein>
<evidence type="ECO:0000313" key="3">
    <source>
        <dbReference type="Proteomes" id="UP000092584"/>
    </source>
</evidence>
<organism evidence="2 3">
    <name type="scientific">Polaribacter vadi</name>
    <dbReference type="NCBI Taxonomy" id="1774273"/>
    <lineage>
        <taxon>Bacteria</taxon>
        <taxon>Pseudomonadati</taxon>
        <taxon>Bacteroidota</taxon>
        <taxon>Flavobacteriia</taxon>
        <taxon>Flavobacteriales</taxon>
        <taxon>Flavobacteriaceae</taxon>
    </lineage>
</organism>
<feature type="region of interest" description="Disordered" evidence="1">
    <location>
        <begin position="1"/>
        <end position="78"/>
    </location>
</feature>
<name>A0A1B8U269_9FLAO</name>
<proteinExistence type="predicted"/>
<comment type="caution">
    <text evidence="2">The sequence shown here is derived from an EMBL/GenBank/DDBJ whole genome shotgun (WGS) entry which is preliminary data.</text>
</comment>
<evidence type="ECO:0000256" key="1">
    <source>
        <dbReference type="SAM" id="MobiDB-lite"/>
    </source>
</evidence>
<dbReference type="KEGG" id="pob:LPB03_02250"/>
<feature type="compositionally biased region" description="Basic and acidic residues" evidence="1">
    <location>
        <begin position="33"/>
        <end position="78"/>
    </location>
</feature>
<dbReference type="EMBL" id="LSFM01000013">
    <property type="protein sequence ID" value="OBY65942.1"/>
    <property type="molecule type" value="Genomic_DNA"/>
</dbReference>
<evidence type="ECO:0000313" key="2">
    <source>
        <dbReference type="EMBL" id="OBY65942.1"/>
    </source>
</evidence>
<gene>
    <name evidence="2" type="ORF">LPB3_02830</name>
</gene>
<dbReference type="Proteomes" id="UP000092584">
    <property type="component" value="Unassembled WGS sequence"/>
</dbReference>
<sequence length="78" mass="8782">MAEKSKRISAENTTKGNSGDVHERGLHPLKGTVKKDEYKDKDSSKERLKGEDKEKLEDQVHSATDNSDKRVADKIQNT</sequence>
<dbReference type="OrthoDB" id="1202948at2"/>
<dbReference type="AlphaFoldDB" id="A0A1B8U269"/>
<reference evidence="3" key="1">
    <citation type="submission" date="2016-02" db="EMBL/GenBank/DDBJ databases">
        <authorList>
            <person name="Shin S.-K."/>
            <person name="Yi H."/>
            <person name="Kim E."/>
        </authorList>
    </citation>
    <scope>NUCLEOTIDE SEQUENCE [LARGE SCALE GENOMIC DNA]</scope>
    <source>
        <strain evidence="3">LPB0003</strain>
    </source>
</reference>